<name>A0AAD1XUE0_EUPCR</name>
<reference evidence="1" key="1">
    <citation type="submission" date="2023-07" db="EMBL/GenBank/DDBJ databases">
        <authorList>
            <consortium name="AG Swart"/>
            <person name="Singh M."/>
            <person name="Singh A."/>
            <person name="Seah K."/>
            <person name="Emmerich C."/>
        </authorList>
    </citation>
    <scope>NUCLEOTIDE SEQUENCE</scope>
    <source>
        <strain evidence="1">DP1</strain>
    </source>
</reference>
<dbReference type="AlphaFoldDB" id="A0AAD1XUE0"/>
<dbReference type="Proteomes" id="UP001295684">
    <property type="component" value="Unassembled WGS sequence"/>
</dbReference>
<evidence type="ECO:0000313" key="1">
    <source>
        <dbReference type="EMBL" id="CAI2379182.1"/>
    </source>
</evidence>
<accession>A0AAD1XUE0</accession>
<comment type="caution">
    <text evidence="1">The sequence shown here is derived from an EMBL/GenBank/DDBJ whole genome shotgun (WGS) entry which is preliminary data.</text>
</comment>
<protein>
    <submittedName>
        <fullName evidence="1">Uncharacterized protein</fullName>
    </submittedName>
</protein>
<dbReference type="EMBL" id="CAMPGE010021007">
    <property type="protein sequence ID" value="CAI2379182.1"/>
    <property type="molecule type" value="Genomic_DNA"/>
</dbReference>
<evidence type="ECO:0000313" key="2">
    <source>
        <dbReference type="Proteomes" id="UP001295684"/>
    </source>
</evidence>
<dbReference type="InterPro" id="IPR010736">
    <property type="entry name" value="SHIPPO-rpt"/>
</dbReference>
<gene>
    <name evidence="1" type="ORF">ECRASSUSDP1_LOCUS20591</name>
</gene>
<keyword evidence="2" id="KW-1185">Reference proteome</keyword>
<sequence>MSSVFAAGHRNLMSSHNQRPMTAQGTYYVTNYPLPKNALPPKSPMFTFPKDKSQNFLEVAQRNGKKAPGPGDYEVKSCFDTPIKTTVKASFGSTTKKKNFLDDLIRVEKRTPGPGTFNPKKKWKIVGGMDGKGYRGSFLDECEVSGKEKPGVGRYKPNYESQRPHLAIPVYRKRKSMIPKGTYEAASSFKKLEKNCSATISKSRIKSFNEQAASSKKHVPGSGYYNIEKCYSHISRPMKRGRR</sequence>
<proteinExistence type="predicted"/>
<organism evidence="1 2">
    <name type="scientific">Euplotes crassus</name>
    <dbReference type="NCBI Taxonomy" id="5936"/>
    <lineage>
        <taxon>Eukaryota</taxon>
        <taxon>Sar</taxon>
        <taxon>Alveolata</taxon>
        <taxon>Ciliophora</taxon>
        <taxon>Intramacronucleata</taxon>
        <taxon>Spirotrichea</taxon>
        <taxon>Hypotrichia</taxon>
        <taxon>Euplotida</taxon>
        <taxon>Euplotidae</taxon>
        <taxon>Moneuplotes</taxon>
    </lineage>
</organism>
<dbReference type="Pfam" id="PF07004">
    <property type="entry name" value="SHIPPO-rpt"/>
    <property type="match status" value="3"/>
</dbReference>